<dbReference type="PANTHER" id="PTHR31649">
    <property type="entry name" value="AGAP009604-PA"/>
    <property type="match status" value="1"/>
</dbReference>
<protein>
    <submittedName>
        <fullName evidence="1">NATT4 protein</fullName>
    </submittedName>
</protein>
<comment type="caution">
    <text evidence="1">The sequence shown here is derived from an EMBL/GenBank/DDBJ whole genome shotgun (WGS) entry which is preliminary data.</text>
</comment>
<accession>A0A851X9Y0</accession>
<dbReference type="PANTHER" id="PTHR31649:SF1">
    <property type="entry name" value="FARNESOIC ACID O-METHYL TRANSFERASE DOMAIN-CONTAINING PROTEIN"/>
    <property type="match status" value="1"/>
</dbReference>
<dbReference type="Proteomes" id="UP000603793">
    <property type="component" value="Unassembled WGS sequence"/>
</dbReference>
<reference evidence="1" key="1">
    <citation type="submission" date="2019-09" db="EMBL/GenBank/DDBJ databases">
        <title>Bird 10,000 Genomes (B10K) Project - Family phase.</title>
        <authorList>
            <person name="Zhang G."/>
        </authorList>
    </citation>
    <scope>NUCLEOTIDE SEQUENCE</scope>
    <source>
        <strain evidence="1">OUT-0060</strain>
        <tissue evidence="1">Blood</tissue>
    </source>
</reference>
<sequence>LEYVCSTRAHKCNLGAYDPERGPFCFSPWLEQEERDSKFHILVNPGGFEALDWVDTSFGSTPEGAVEGCPLTDLFVGRSEDGLGKASKEQQALFVAVQGEEIWYKWYQILVVRQGPADVSIANVSYNGSAAQELFEDAALA</sequence>
<feature type="non-terminal residue" evidence="1">
    <location>
        <position position="141"/>
    </location>
</feature>
<organism evidence="1 2">
    <name type="scientific">Corvus moneduloides</name>
    <name type="common">New Caledonian crow</name>
    <dbReference type="NCBI Taxonomy" id="1196302"/>
    <lineage>
        <taxon>Eukaryota</taxon>
        <taxon>Metazoa</taxon>
        <taxon>Chordata</taxon>
        <taxon>Craniata</taxon>
        <taxon>Vertebrata</taxon>
        <taxon>Euteleostomi</taxon>
        <taxon>Archelosauria</taxon>
        <taxon>Archosauria</taxon>
        <taxon>Dinosauria</taxon>
        <taxon>Saurischia</taxon>
        <taxon>Theropoda</taxon>
        <taxon>Coelurosauria</taxon>
        <taxon>Aves</taxon>
        <taxon>Neognathae</taxon>
        <taxon>Neoaves</taxon>
        <taxon>Telluraves</taxon>
        <taxon>Australaves</taxon>
        <taxon>Passeriformes</taxon>
        <taxon>Corvoidea</taxon>
        <taxon>Corvidae</taxon>
        <taxon>Corvus</taxon>
    </lineage>
</organism>
<name>A0A851X9Y0_CORMO</name>
<feature type="non-terminal residue" evidence="1">
    <location>
        <position position="1"/>
    </location>
</feature>
<gene>
    <name evidence="1" type="primary">Natt4</name>
    <name evidence="1" type="ORF">CORMON_R04636</name>
</gene>
<dbReference type="AlphaFoldDB" id="A0A851X9Y0"/>
<dbReference type="InterPro" id="IPR006616">
    <property type="entry name" value="DM9_repeat"/>
</dbReference>
<proteinExistence type="predicted"/>
<evidence type="ECO:0000313" key="1">
    <source>
        <dbReference type="EMBL" id="NXD60449.1"/>
    </source>
</evidence>
<dbReference type="EMBL" id="WBNF01000683">
    <property type="protein sequence ID" value="NXD60449.1"/>
    <property type="molecule type" value="Genomic_DNA"/>
</dbReference>
<evidence type="ECO:0000313" key="2">
    <source>
        <dbReference type="Proteomes" id="UP000603793"/>
    </source>
</evidence>
<dbReference type="SMART" id="SM00696">
    <property type="entry name" value="DM9"/>
    <property type="match status" value="1"/>
</dbReference>